<protein>
    <submittedName>
        <fullName evidence="5">Uncharacterized protein</fullName>
    </submittedName>
</protein>
<dbReference type="Pfam" id="PF07061">
    <property type="entry name" value="Swi5"/>
    <property type="match status" value="1"/>
</dbReference>
<evidence type="ECO:0000313" key="6">
    <source>
        <dbReference type="Proteomes" id="UP000326757"/>
    </source>
</evidence>
<feature type="compositionally biased region" description="Basic and acidic residues" evidence="4">
    <location>
        <begin position="1008"/>
        <end position="1018"/>
    </location>
</feature>
<dbReference type="GO" id="GO:0003677">
    <property type="term" value="F:DNA binding"/>
    <property type="evidence" value="ECO:0007669"/>
    <property type="project" value="InterPro"/>
</dbReference>
<sequence length="1590" mass="174083">MDEGSLEMDLGMEFYEQWDWQRFREAESMELEDEEQEDEKQERIMVQSGINVENGEGGVDESQEELLPQYGGRIEEVGDKKSKRVGLWQYDGTAEENDEIACISKMGSENIDAGWHRVVLPQYDGPSEETTSILETAVKHIDMSSYHDDTIFTSLPGEAFGNNDSKVQGQSAALEAAEANKEESHFSHVDKSRETLETYGNDSDHSPEDISKRKALLDEKMLLKMVEDEDGEISESHDDEAKQKKHREVAIVGDESIPNFPEGETGHGDVFKVSGDSISQEILEETSNSKSATIEFVSNPVPVTDVNYLEENDVVGDQITDAIDVPVLGSEDPVLEKSHDYTSSLGEITTDIEAKVAVDEDASGMSNGAEEAHENSSNLVGVHSDIIEEAEYNGNTDTPYEIECHVLEGNTSGFLSNQDLRDLEGKPSSMSTHDRLPVKFTTEGGIDEKILMAVKDTTDESTPDSAETDNLPALTYAQTQVSSITDQEPVNDNDMKDVDLPSLSKAKPSIETREQEIPDSDATTESSQQSPQKLGHIERPVDTGMRNTQIAQIPIADGATKGNNEDKETENIASSFGRECATSSIDPKKQLNEPESMEAESLQNVKGYANGESEAPIFAGIVDSAQKAIGDLRANTEDDTEARPPSAQHSPQKMANKGSQPPGRRSGVVINKVDDVVESIEKKTTLIESGLDEPTMMDTKDKSNSGNPVPEKKKRGRPSGKKISTLSIEESATKQGELVLDASESHEITDIDETIEATKQTPSKEPLANELSTSSPVPEKRKPGRPAGRKISALSTVMDGVDIENAQRETAPMDEESTYSIIGPKSTDGPDGNSLIHSRQEKKRKGRPPGRKSSNLSPEKTAIDEVLDVSNGVTITAPSEDDEIMDESTTNDTVDEMTANSSSPIKRKRGRPANPKPSGSSPKKAGTEEVVEETLGNVLAMATKNFEIEKATSDHKSTIESVVISSSPVKKKRGRPSLKSSGIGSDEAQVGQLPKEALSMPQNYIDIQEAKTKRRSNDDLADSSPERPRKRGRPSNRKVSELKSQATTLEAGAEEMSEVATTEKTTNTILSDSGDLKSTNEPADADSSLVKRKRGRPTSRAASELSPEKTIVGAALKETRCMITRNSADSRINEPVANLKSADEPPLFASPLPEMTNRGKPGSRKFSELNFNSAAEEKTQGTRPQNSIAADQNEPLVLNSSPKRKRGRPANRKPSGTSLERQDIITPAEANLSDATKIVSERLVNVDTNDSEASLSANSSPEKKRRGRPARKGSSLNIGNATNERILADPDAGKNMPTEIVDSDEERDELQEESPPAKKVKPEQRKRGRPCGTKHLDLSAEHTKAGEEHLSDFERGMTKNNQHIKVDVETHKELISPEKMTRGRPSATRARRINNSDFEVTEEEKQISEESKLSGAENEEIVEVDDEQEEPIIEKKKRGRPALPKRKGTQNEKTSEPADDEHVAIKNAISPTGSPKGKVLTSQVPNSSNSSSSSQRQDAFFAEMKAMKISSIQTRNAQLRSEITQKREKVLEISQGLEQPARETVKKHIKLLHDYNDIKDLGQALMGTIAENRGVRMRDLYEEFGVDITD</sequence>
<feature type="compositionally biased region" description="Acidic residues" evidence="4">
    <location>
        <begin position="1417"/>
        <end position="1431"/>
    </location>
</feature>
<evidence type="ECO:0000313" key="5">
    <source>
        <dbReference type="EMBL" id="KAB8295793.1"/>
    </source>
</evidence>
<dbReference type="Gene3D" id="1.20.5.170">
    <property type="match status" value="1"/>
</dbReference>
<feature type="compositionally biased region" description="Polar residues" evidence="4">
    <location>
        <begin position="1246"/>
        <end position="1260"/>
    </location>
</feature>
<feature type="compositionally biased region" description="Basic and acidic residues" evidence="4">
    <location>
        <begin position="1364"/>
        <end position="1381"/>
    </location>
</feature>
<feature type="compositionally biased region" description="Basic and acidic residues" evidence="4">
    <location>
        <begin position="1449"/>
        <end position="1464"/>
    </location>
</feature>
<dbReference type="PANTHER" id="PTHR28529">
    <property type="entry name" value="DNA REPAIR PROTEIN SWI5 HOMOLOG"/>
    <property type="match status" value="1"/>
</dbReference>
<dbReference type="Proteomes" id="UP000326757">
    <property type="component" value="Unassembled WGS sequence"/>
</dbReference>
<feature type="region of interest" description="Disordered" evidence="4">
    <location>
        <begin position="629"/>
        <end position="932"/>
    </location>
</feature>
<feature type="region of interest" description="Disordered" evidence="4">
    <location>
        <begin position="26"/>
        <end position="62"/>
    </location>
</feature>
<comment type="similarity">
    <text evidence="1">Belongs to the SWI5/SAE3 family.</text>
</comment>
<feature type="compositionally biased region" description="Polar residues" evidence="4">
    <location>
        <begin position="887"/>
        <end position="904"/>
    </location>
</feature>
<feature type="compositionally biased region" description="Polar residues" evidence="4">
    <location>
        <begin position="481"/>
        <end position="490"/>
    </location>
</feature>
<feature type="compositionally biased region" description="Basic and acidic residues" evidence="4">
    <location>
        <begin position="949"/>
        <end position="958"/>
    </location>
</feature>
<feature type="compositionally biased region" description="Polar residues" evidence="4">
    <location>
        <begin position="647"/>
        <end position="659"/>
    </location>
</feature>
<gene>
    <name evidence="5" type="ORF">EYC80_008616</name>
</gene>
<feature type="compositionally biased region" description="Basic and acidic residues" evidence="4">
    <location>
        <begin position="1334"/>
        <end position="1357"/>
    </location>
</feature>
<feature type="compositionally biased region" description="Polar residues" evidence="4">
    <location>
        <begin position="521"/>
        <end position="532"/>
    </location>
</feature>
<evidence type="ECO:0000256" key="3">
    <source>
        <dbReference type="ARBA" id="ARBA00023204"/>
    </source>
</evidence>
<proteinExistence type="inferred from homology"/>
<feature type="region of interest" description="Disordered" evidence="4">
    <location>
        <begin position="179"/>
        <end position="210"/>
    </location>
</feature>
<feature type="compositionally biased region" description="Low complexity" evidence="4">
    <location>
        <begin position="959"/>
        <end position="968"/>
    </location>
</feature>
<feature type="region of interest" description="Disordered" evidence="4">
    <location>
        <begin position="481"/>
        <end position="608"/>
    </location>
</feature>
<feature type="compositionally biased region" description="Acidic residues" evidence="4">
    <location>
        <begin position="28"/>
        <end position="39"/>
    </location>
</feature>
<keyword evidence="3" id="KW-0234">DNA repair</keyword>
<feature type="compositionally biased region" description="Polar residues" evidence="4">
    <location>
        <begin position="1181"/>
        <end position="1190"/>
    </location>
</feature>
<dbReference type="OrthoDB" id="255837at2759"/>
<organism evidence="5 6">
    <name type="scientific">Monilinia laxa</name>
    <name type="common">Brown rot fungus</name>
    <name type="synonym">Sclerotinia laxa</name>
    <dbReference type="NCBI Taxonomy" id="61186"/>
    <lineage>
        <taxon>Eukaryota</taxon>
        <taxon>Fungi</taxon>
        <taxon>Dikarya</taxon>
        <taxon>Ascomycota</taxon>
        <taxon>Pezizomycotina</taxon>
        <taxon>Leotiomycetes</taxon>
        <taxon>Helotiales</taxon>
        <taxon>Sclerotiniaceae</taxon>
        <taxon>Monilinia</taxon>
    </lineage>
</organism>
<feature type="compositionally biased region" description="Basic residues" evidence="4">
    <location>
        <begin position="1202"/>
        <end position="1211"/>
    </location>
</feature>
<comment type="caution">
    <text evidence="5">The sequence shown here is derived from an EMBL/GenBank/DDBJ whole genome shotgun (WGS) entry which is preliminary data.</text>
</comment>
<dbReference type="GO" id="GO:0000709">
    <property type="term" value="P:meiotic joint molecule formation"/>
    <property type="evidence" value="ECO:0007669"/>
    <property type="project" value="TreeGrafter"/>
</dbReference>
<keyword evidence="2" id="KW-0227">DNA damage</keyword>
<evidence type="ECO:0000256" key="4">
    <source>
        <dbReference type="SAM" id="MobiDB-lite"/>
    </source>
</evidence>
<feature type="region of interest" description="Disordered" evidence="4">
    <location>
        <begin position="949"/>
        <end position="1107"/>
    </location>
</feature>
<dbReference type="GO" id="GO:0010772">
    <property type="term" value="P:meiotic DNA recombinase assembly involved in reciprocal meiotic recombination"/>
    <property type="evidence" value="ECO:0007669"/>
    <property type="project" value="TreeGrafter"/>
</dbReference>
<dbReference type="InterPro" id="IPR010760">
    <property type="entry name" value="DNA-repair_Swi5"/>
</dbReference>
<feature type="region of interest" description="Disordered" evidence="4">
    <location>
        <begin position="1126"/>
        <end position="1497"/>
    </location>
</feature>
<keyword evidence="6" id="KW-1185">Reference proteome</keyword>
<feature type="compositionally biased region" description="Basic and acidic residues" evidence="4">
    <location>
        <begin position="1403"/>
        <end position="1412"/>
    </location>
</feature>
<feature type="compositionally biased region" description="Basic residues" evidence="4">
    <location>
        <begin position="840"/>
        <end position="850"/>
    </location>
</feature>
<feature type="compositionally biased region" description="Basic and acidic residues" evidence="4">
    <location>
        <begin position="672"/>
        <end position="685"/>
    </location>
</feature>
<feature type="compositionally biased region" description="Acidic residues" evidence="4">
    <location>
        <begin position="1301"/>
        <end position="1312"/>
    </location>
</feature>
<feature type="compositionally biased region" description="Polar residues" evidence="4">
    <location>
        <begin position="1274"/>
        <end position="1283"/>
    </location>
</feature>
<feature type="compositionally biased region" description="Polar residues" evidence="4">
    <location>
        <begin position="722"/>
        <end position="734"/>
    </location>
</feature>
<dbReference type="GO" id="GO:0034974">
    <property type="term" value="C:Swi5-Swi2 complex"/>
    <property type="evidence" value="ECO:0007669"/>
    <property type="project" value="TreeGrafter"/>
</dbReference>
<feature type="compositionally biased region" description="Basic residues" evidence="4">
    <location>
        <begin position="1435"/>
        <end position="1448"/>
    </location>
</feature>
<evidence type="ECO:0000256" key="2">
    <source>
        <dbReference type="ARBA" id="ARBA00022763"/>
    </source>
</evidence>
<feature type="compositionally biased region" description="Polar residues" evidence="4">
    <location>
        <begin position="1059"/>
        <end position="1081"/>
    </location>
</feature>
<dbReference type="GO" id="GO:0032798">
    <property type="term" value="C:Swi5-Sfr1 complex"/>
    <property type="evidence" value="ECO:0007669"/>
    <property type="project" value="TreeGrafter"/>
</dbReference>
<accession>A0A5N6K0X2</accession>
<reference evidence="5 6" key="1">
    <citation type="submission" date="2019-06" db="EMBL/GenBank/DDBJ databases">
        <title>Genome Sequence of the Brown Rot Fungal Pathogen Monilinia laxa.</title>
        <authorList>
            <person name="De Miccolis Angelini R.M."/>
            <person name="Landi L."/>
            <person name="Abate D."/>
            <person name="Pollastro S."/>
            <person name="Romanazzi G."/>
            <person name="Faretra F."/>
        </authorList>
    </citation>
    <scope>NUCLEOTIDE SEQUENCE [LARGE SCALE GENOMIC DNA]</scope>
    <source>
        <strain evidence="5 6">Mlax316</strain>
    </source>
</reference>
<name>A0A5N6K0X2_MONLA</name>
<dbReference type="InterPro" id="IPR017956">
    <property type="entry name" value="AT_hook_DNA-bd_motif"/>
</dbReference>
<dbReference type="SMART" id="SM00384">
    <property type="entry name" value="AT_hook"/>
    <property type="match status" value="11"/>
</dbReference>
<dbReference type="PANTHER" id="PTHR28529:SF2">
    <property type="entry name" value="DNA REPAIR PROTEIN SWI5 HOMOLOG"/>
    <property type="match status" value="1"/>
</dbReference>
<dbReference type="PRINTS" id="PR00929">
    <property type="entry name" value="ATHOOK"/>
</dbReference>
<dbReference type="EMBL" id="VIGI01000009">
    <property type="protein sequence ID" value="KAB8295793.1"/>
    <property type="molecule type" value="Genomic_DNA"/>
</dbReference>
<evidence type="ECO:0000256" key="1">
    <source>
        <dbReference type="ARBA" id="ARBA00008060"/>
    </source>
</evidence>